<keyword evidence="5 8" id="KW-0812">Transmembrane</keyword>
<dbReference type="Proteomes" id="UP000177941">
    <property type="component" value="Unassembled WGS sequence"/>
</dbReference>
<comment type="caution">
    <text evidence="9">The sequence shown here is derived from an EMBL/GenBank/DDBJ whole genome shotgun (WGS) entry which is preliminary data.</text>
</comment>
<protein>
    <recommendedName>
        <fullName evidence="11">Glycosyltransferase RgtA/B/C/D-like domain-containing protein</fullName>
    </recommendedName>
</protein>
<keyword evidence="3" id="KW-0328">Glycosyltransferase</keyword>
<organism evidence="9 10">
    <name type="scientific">Candidatus Andersenbacteria bacterium RIFCSPHIGHO2_12_FULL_45_11b</name>
    <dbReference type="NCBI Taxonomy" id="1797282"/>
    <lineage>
        <taxon>Bacteria</taxon>
        <taxon>Candidatus Anderseniibacteriota</taxon>
    </lineage>
</organism>
<evidence type="ECO:0000256" key="1">
    <source>
        <dbReference type="ARBA" id="ARBA00004651"/>
    </source>
</evidence>
<evidence type="ECO:0000256" key="4">
    <source>
        <dbReference type="ARBA" id="ARBA00022679"/>
    </source>
</evidence>
<feature type="transmembrane region" description="Helical" evidence="8">
    <location>
        <begin position="12"/>
        <end position="29"/>
    </location>
</feature>
<dbReference type="GO" id="GO:0016763">
    <property type="term" value="F:pentosyltransferase activity"/>
    <property type="evidence" value="ECO:0007669"/>
    <property type="project" value="TreeGrafter"/>
</dbReference>
<keyword evidence="6 8" id="KW-1133">Transmembrane helix</keyword>
<dbReference type="GO" id="GO:0009103">
    <property type="term" value="P:lipopolysaccharide biosynthetic process"/>
    <property type="evidence" value="ECO:0007669"/>
    <property type="project" value="UniProtKB-ARBA"/>
</dbReference>
<reference evidence="9 10" key="1">
    <citation type="journal article" date="2016" name="Nat. Commun.">
        <title>Thousands of microbial genomes shed light on interconnected biogeochemical processes in an aquifer system.</title>
        <authorList>
            <person name="Anantharaman K."/>
            <person name="Brown C.T."/>
            <person name="Hug L.A."/>
            <person name="Sharon I."/>
            <person name="Castelle C.J."/>
            <person name="Probst A.J."/>
            <person name="Thomas B.C."/>
            <person name="Singh A."/>
            <person name="Wilkins M.J."/>
            <person name="Karaoz U."/>
            <person name="Brodie E.L."/>
            <person name="Williams K.H."/>
            <person name="Hubbard S.S."/>
            <person name="Banfield J.F."/>
        </authorList>
    </citation>
    <scope>NUCLEOTIDE SEQUENCE [LARGE SCALE GENOMIC DNA]</scope>
</reference>
<dbReference type="InterPro" id="IPR050297">
    <property type="entry name" value="LipidA_mod_glycosyltrf_83"/>
</dbReference>
<dbReference type="PANTHER" id="PTHR33908:SF11">
    <property type="entry name" value="MEMBRANE PROTEIN"/>
    <property type="match status" value="1"/>
</dbReference>
<evidence type="ECO:0000256" key="8">
    <source>
        <dbReference type="SAM" id="Phobius"/>
    </source>
</evidence>
<feature type="transmembrane region" description="Helical" evidence="8">
    <location>
        <begin position="104"/>
        <end position="123"/>
    </location>
</feature>
<keyword evidence="4" id="KW-0808">Transferase</keyword>
<dbReference type="AlphaFoldDB" id="A0A1G1XA93"/>
<feature type="transmembrane region" description="Helical" evidence="8">
    <location>
        <begin position="72"/>
        <end position="92"/>
    </location>
</feature>
<feature type="transmembrane region" description="Helical" evidence="8">
    <location>
        <begin position="321"/>
        <end position="339"/>
    </location>
</feature>
<keyword evidence="7 8" id="KW-0472">Membrane</keyword>
<proteinExistence type="predicted"/>
<gene>
    <name evidence="9" type="ORF">A3E36_04550</name>
</gene>
<dbReference type="EMBL" id="MHHS01000025">
    <property type="protein sequence ID" value="OGY36929.1"/>
    <property type="molecule type" value="Genomic_DNA"/>
</dbReference>
<evidence type="ECO:0000256" key="3">
    <source>
        <dbReference type="ARBA" id="ARBA00022676"/>
    </source>
</evidence>
<comment type="subcellular location">
    <subcellularLocation>
        <location evidence="1">Cell membrane</location>
        <topology evidence="1">Multi-pass membrane protein</topology>
    </subcellularLocation>
</comment>
<feature type="transmembrane region" description="Helical" evidence="8">
    <location>
        <begin position="155"/>
        <end position="174"/>
    </location>
</feature>
<keyword evidence="2" id="KW-1003">Cell membrane</keyword>
<accession>A0A1G1XA93</accession>
<feature type="transmembrane region" description="Helical" evidence="8">
    <location>
        <begin position="287"/>
        <end position="309"/>
    </location>
</feature>
<evidence type="ECO:0000256" key="7">
    <source>
        <dbReference type="ARBA" id="ARBA00023136"/>
    </source>
</evidence>
<evidence type="ECO:0000256" key="6">
    <source>
        <dbReference type="ARBA" id="ARBA00022989"/>
    </source>
</evidence>
<evidence type="ECO:0000313" key="9">
    <source>
        <dbReference type="EMBL" id="OGY36929.1"/>
    </source>
</evidence>
<name>A0A1G1XA93_9BACT</name>
<feature type="transmembrane region" description="Helical" evidence="8">
    <location>
        <begin position="345"/>
        <end position="368"/>
    </location>
</feature>
<dbReference type="PANTHER" id="PTHR33908">
    <property type="entry name" value="MANNOSYLTRANSFERASE YKCB-RELATED"/>
    <property type="match status" value="1"/>
</dbReference>
<evidence type="ECO:0000256" key="2">
    <source>
        <dbReference type="ARBA" id="ARBA00022475"/>
    </source>
</evidence>
<dbReference type="GO" id="GO:0005886">
    <property type="term" value="C:plasma membrane"/>
    <property type="evidence" value="ECO:0007669"/>
    <property type="project" value="UniProtKB-SubCell"/>
</dbReference>
<sequence length="693" mass="77263">MTATFLRAYRLDIAIIAVIFAVALIPRISDLGTFLTADEKNWMGRSFEFVRAFHDLRFNDMLQTTHPGVTTLWVSGLAIMAKSIMAQVSFTNTNLIYFVKTSQFSIAIVNALIIPAIYALLVLVLRNRLLAAASALFILFDPFIVGYSRVVHVDALMGSLLTLAVLSSMLYAKYLSRPWLIASAVLSTLAILTKVPAIFIAPFMLVALAVYHPRALLSLHFLKDRAKDAVVWILFGVVITLIIWPALLWVPNPAGNVMQLNKDISTAAVTPHDSNEEYGLDITHYPYALLARSTPVTLIGALFGCEVLVWFSYKKRIPKEMLLVVVYLFGFVLMMTLGAKKGDRYIVPAFFALDILAAYGLVWVGSLLTSPSPSFVRRGMRWFLPLTKGEQEGVSRGGVIIALLSTLYLLYIIISYHPYELAYSNPFFRDNLSQELGWGEGLDQVAVWLNKNHPNAVVASWYPEELGTFTSAVVLHINAHTQNPVNYIVLYQNMFGRAPDYYANDFIDEYYKKQNPVFVVKIAGKEYAWVYEKPSYTSSIGELNSQTIAVQEVSVDHNDLAGFQFLPATHFGKSDTGVFSITVSKTLNGPAIFATNIPVTEVKDTAWQQVIFPDSIQIAKDEHLFVNMRGVGTADPYPSIRYSQADIRTTPIYISRTGNPADAKQKTGTLGIQLLFHDTEGKISTELEEKLLK</sequence>
<feature type="transmembrane region" description="Helical" evidence="8">
    <location>
        <begin position="129"/>
        <end position="148"/>
    </location>
</feature>
<evidence type="ECO:0008006" key="11">
    <source>
        <dbReference type="Google" id="ProtNLM"/>
    </source>
</evidence>
<evidence type="ECO:0000256" key="5">
    <source>
        <dbReference type="ARBA" id="ARBA00022692"/>
    </source>
</evidence>
<evidence type="ECO:0000313" key="10">
    <source>
        <dbReference type="Proteomes" id="UP000177941"/>
    </source>
</evidence>
<feature type="transmembrane region" description="Helical" evidence="8">
    <location>
        <begin position="229"/>
        <end position="250"/>
    </location>
</feature>
<feature type="transmembrane region" description="Helical" evidence="8">
    <location>
        <begin position="398"/>
        <end position="419"/>
    </location>
</feature>
<feature type="transmembrane region" description="Helical" evidence="8">
    <location>
        <begin position="180"/>
        <end position="208"/>
    </location>
</feature>